<accession>A0ABZ0EL45</accession>
<name>A0ABZ0EL45_9BURK</name>
<sequence length="81" mass="9113">MNYPNLDSEIAHLELVLVRISVNDRIPLSYWENRLRLLSRASLVPVQRARLARLEAVLGVLRGSEEAVYEAPGGRSKDGRS</sequence>
<organism evidence="1 2">
    <name type="scientific">Paraburkholderia kirstenboschensis</name>
    <dbReference type="NCBI Taxonomy" id="1245436"/>
    <lineage>
        <taxon>Bacteria</taxon>
        <taxon>Pseudomonadati</taxon>
        <taxon>Pseudomonadota</taxon>
        <taxon>Betaproteobacteria</taxon>
        <taxon>Burkholderiales</taxon>
        <taxon>Burkholderiaceae</taxon>
        <taxon>Paraburkholderia</taxon>
    </lineage>
</organism>
<keyword evidence="2" id="KW-1185">Reference proteome</keyword>
<evidence type="ECO:0000313" key="2">
    <source>
        <dbReference type="Proteomes" id="UP001302652"/>
    </source>
</evidence>
<reference evidence="1 2" key="1">
    <citation type="submission" date="2023-10" db="EMBL/GenBank/DDBJ databases">
        <title>Surface-active antibiotics is a multifunctional adaptation for post-fire microbes.</title>
        <authorList>
            <person name="Liu M.D."/>
            <person name="Du Y."/>
            <person name="Koupaei S.K."/>
            <person name="Kim N.R."/>
            <person name="Zhang W."/>
            <person name="Traxler M.F."/>
        </authorList>
    </citation>
    <scope>NUCLEOTIDE SEQUENCE [LARGE SCALE GENOMIC DNA]</scope>
    <source>
        <strain evidence="1 2">F3</strain>
    </source>
</reference>
<protein>
    <submittedName>
        <fullName evidence="1">Uncharacterized protein</fullName>
    </submittedName>
</protein>
<proteinExistence type="predicted"/>
<dbReference type="Proteomes" id="UP001302652">
    <property type="component" value="Chromosome 2"/>
</dbReference>
<evidence type="ECO:0000313" key="1">
    <source>
        <dbReference type="EMBL" id="WOD17339.1"/>
    </source>
</evidence>
<dbReference type="EMBL" id="CP136512">
    <property type="protein sequence ID" value="WOD17339.1"/>
    <property type="molecule type" value="Genomic_DNA"/>
</dbReference>
<gene>
    <name evidence="1" type="ORF">RW095_18310</name>
</gene>